<proteinExistence type="predicted"/>
<dbReference type="PROSITE" id="PS50203">
    <property type="entry name" value="CALPAIN_CAT"/>
    <property type="match status" value="1"/>
</dbReference>
<name>A0A6J8FCS3_LEIDO</name>
<dbReference type="InterPro" id="IPR001300">
    <property type="entry name" value="Peptidase_C2_calpain_cat"/>
</dbReference>
<dbReference type="VEuPathDB" id="TriTrypDB:LDHU3_18.1370"/>
<dbReference type="VEuPathDB" id="TriTrypDB:LdCL_180015900"/>
<dbReference type="Gene3D" id="3.80.10.10">
    <property type="entry name" value="Ribonuclease Inhibitor"/>
    <property type="match status" value="1"/>
</dbReference>
<dbReference type="VEuPathDB" id="TriTrypDB:LdBPK_181070.1"/>
<dbReference type="InterPro" id="IPR022684">
    <property type="entry name" value="Calpain_cysteine_protease"/>
</dbReference>
<dbReference type="EMBL" id="LR812638">
    <property type="protein sequence ID" value="CAC5429323.1"/>
    <property type="molecule type" value="Genomic_DNA"/>
</dbReference>
<dbReference type="SUPFAM" id="SSF52047">
    <property type="entry name" value="RNI-like"/>
    <property type="match status" value="1"/>
</dbReference>
<gene>
    <name evidence="3" type="ORF">LDHU3_18.1370</name>
</gene>
<dbReference type="PANTHER" id="PTHR10183">
    <property type="entry name" value="CALPAIN"/>
    <property type="match status" value="1"/>
</dbReference>
<dbReference type="SMART" id="SM00230">
    <property type="entry name" value="CysPc"/>
    <property type="match status" value="1"/>
</dbReference>
<dbReference type="Pfam" id="PF00648">
    <property type="entry name" value="Peptidase_C2"/>
    <property type="match status" value="1"/>
</dbReference>
<comment type="caution">
    <text evidence="1">Lacks conserved residue(s) required for the propagation of feature annotation.</text>
</comment>
<dbReference type="SUPFAM" id="SSF54001">
    <property type="entry name" value="Cysteine proteinases"/>
    <property type="match status" value="1"/>
</dbReference>
<dbReference type="InterPro" id="IPR038765">
    <property type="entry name" value="Papain-like_cys_pep_sf"/>
</dbReference>
<dbReference type="Proteomes" id="UP000601710">
    <property type="component" value="Chromosome 18"/>
</dbReference>
<dbReference type="InterPro" id="IPR032675">
    <property type="entry name" value="LRR_dom_sf"/>
</dbReference>
<dbReference type="AlphaFoldDB" id="A0A6J8FCS3"/>
<reference evidence="3" key="1">
    <citation type="submission" date="2020-06" db="EMBL/GenBank/DDBJ databases">
        <authorList>
            <person name="Camacho E."/>
            <person name="Gonzalez-de la Fuente S."/>
            <person name="Rastrojo A."/>
            <person name="Peiro-Pastor R."/>
            <person name="Solana JC."/>
            <person name="Tabera L."/>
            <person name="Gamarro F."/>
            <person name="Carrasco-Ramiro F."/>
            <person name="Requena JM."/>
            <person name="Aguado B."/>
        </authorList>
    </citation>
    <scope>NUCLEOTIDE SEQUENCE</scope>
</reference>
<sequence>MTVTREQSYISVCKELNDPPLRQLQETLKYVDARLDVSGIYLPRKHFRCVLQFVEERPDIEELILDGANIGVEEVKLLKESLLRSCVSKLSLQRIKLDSASANIIRQLCIENSNLVSVVLRDTCIPSYLVDEIMLIVDLNRLNAESLTSTSTAGAQQNASAVGRWMLFRGKKDRDFCATVKLSSSVQSKVVDSFVTSYDSVFSDISFQQDAFNHPVAGTETIRWSKYCALHSFQEAGLGNSKAPFSPSPYYNNQNLCAALNILSIYDALCKSLVVKRYPDAGLYVFRLFAGESPVEVYVDDLVPCVHVDAACTIVGLNSCSSPFYAAVLEKAVAKAIGGYRYIQELSLRDCIDLLTGCTSFEVNLLSRSSFSTTFDTLRALSEYGHKLVACAIPRTSIEEQTFEESGVCCGIPYAILKTDACQKNGAHYAFLIQVAAPSSERALKYAFEYEMYKTEEVNGNRVLWMTFEDFAATFERIFLLLWPFDDAVSDHKTTVEFQVASESLSAASQFAKNPSFLIQNKGRNSSAVMVSLSASSASDATIGAECLFYKAANTENGASLRRYNVCEGNAFFGSEVFEGNEGSVFFNLLPTERLQMTLSSRVPSSFRIRISSVENVDAMQLPDIMASSTFSSKWNTLFKAKRFSDDIFQLNRISVGCTLSLVLALSQNTGSSPPFPLGVLGWKGTSIDVVDATKPHFSTQQERSTVCVHSFLLTLAAGESFFLLPYCCGSRCPDDYDLTVFCKESFTQSSVKTASVLRCTKT</sequence>
<dbReference type="PANTHER" id="PTHR10183:SF430">
    <property type="entry name" value="CYSTEINE PEPTIDASE, PUTATIVE-RELATED"/>
    <property type="match status" value="1"/>
</dbReference>
<evidence type="ECO:0000313" key="4">
    <source>
        <dbReference type="Proteomes" id="UP000601710"/>
    </source>
</evidence>
<organism evidence="3 4">
    <name type="scientific">Leishmania donovani</name>
    <dbReference type="NCBI Taxonomy" id="5661"/>
    <lineage>
        <taxon>Eukaryota</taxon>
        <taxon>Discoba</taxon>
        <taxon>Euglenozoa</taxon>
        <taxon>Kinetoplastea</taxon>
        <taxon>Metakinetoplastina</taxon>
        <taxon>Trypanosomatida</taxon>
        <taxon>Trypanosomatidae</taxon>
        <taxon>Leishmaniinae</taxon>
        <taxon>Leishmania</taxon>
    </lineage>
</organism>
<dbReference type="GO" id="GO:0004198">
    <property type="term" value="F:calcium-dependent cysteine-type endopeptidase activity"/>
    <property type="evidence" value="ECO:0007669"/>
    <property type="project" value="InterPro"/>
</dbReference>
<protein>
    <submittedName>
        <fullName evidence="3">Cysteine_peptidase_Clan_CA_family_C2_putative/Gen eDB:LmjF.18.1060</fullName>
    </submittedName>
</protein>
<evidence type="ECO:0000256" key="1">
    <source>
        <dbReference type="PROSITE-ProRule" id="PRU00239"/>
    </source>
</evidence>
<accession>A0A6J8FCS3</accession>
<evidence type="ECO:0000259" key="2">
    <source>
        <dbReference type="PROSITE" id="PS50203"/>
    </source>
</evidence>
<feature type="domain" description="Calpain catalytic" evidence="2">
    <location>
        <begin position="281"/>
        <end position="480"/>
    </location>
</feature>
<dbReference type="GO" id="GO:0006508">
    <property type="term" value="P:proteolysis"/>
    <property type="evidence" value="ECO:0007669"/>
    <property type="project" value="InterPro"/>
</dbReference>
<evidence type="ECO:0000313" key="3">
    <source>
        <dbReference type="EMBL" id="CAC5429323.1"/>
    </source>
</evidence>